<accession>A0A378RK60</accession>
<evidence type="ECO:0000256" key="2">
    <source>
        <dbReference type="SAM" id="SignalP"/>
    </source>
</evidence>
<dbReference type="EMBL" id="UGQL01000001">
    <property type="protein sequence ID" value="STZ27426.1"/>
    <property type="molecule type" value="Genomic_DNA"/>
</dbReference>
<sequence>MKKYIVLVACLLVTTIQAQHVNEPNQNNNDISDLLDRGEEYRLSAKQKEQLVARKKKIGKEYAAIGKDRSLSGYEKGVKKRALSQEIEDDIRAILYEEQYLKWSNYNQQKYKGDYYKYDALNDEIEAKIDRLEKEYEQDIKRMEQTYSRDKNALKREKNKRKAQYKNEKKRLKEEKK</sequence>
<dbReference type="Proteomes" id="UP000255024">
    <property type="component" value="Unassembled WGS sequence"/>
</dbReference>
<keyword evidence="2" id="KW-0732">Signal</keyword>
<feature type="compositionally biased region" description="Basic and acidic residues" evidence="1">
    <location>
        <begin position="165"/>
        <end position="177"/>
    </location>
</feature>
<organism evidence="3 4">
    <name type="scientific">Myroides odoratus</name>
    <name type="common">Flavobacterium odoratum</name>
    <dbReference type="NCBI Taxonomy" id="256"/>
    <lineage>
        <taxon>Bacteria</taxon>
        <taxon>Pseudomonadati</taxon>
        <taxon>Bacteroidota</taxon>
        <taxon>Flavobacteriia</taxon>
        <taxon>Flavobacteriales</taxon>
        <taxon>Flavobacteriaceae</taxon>
        <taxon>Myroides</taxon>
    </lineage>
</organism>
<feature type="region of interest" description="Disordered" evidence="1">
    <location>
        <begin position="143"/>
        <end position="177"/>
    </location>
</feature>
<gene>
    <name evidence="3" type="ORF">NCTC11179_00961</name>
</gene>
<protein>
    <submittedName>
        <fullName evidence="3">Uncharacterized protein</fullName>
    </submittedName>
</protein>
<name>A0A378RK60_MYROD</name>
<keyword evidence="4" id="KW-1185">Reference proteome</keyword>
<feature type="compositionally biased region" description="Basic and acidic residues" evidence="1">
    <location>
        <begin position="143"/>
        <end position="156"/>
    </location>
</feature>
<dbReference type="RefSeq" id="WP_115090362.1">
    <property type="nucleotide sequence ID" value="NZ_CP068107.1"/>
</dbReference>
<evidence type="ECO:0000313" key="3">
    <source>
        <dbReference type="EMBL" id="STZ27426.1"/>
    </source>
</evidence>
<reference evidence="3 4" key="1">
    <citation type="submission" date="2018-06" db="EMBL/GenBank/DDBJ databases">
        <authorList>
            <consortium name="Pathogen Informatics"/>
            <person name="Doyle S."/>
        </authorList>
    </citation>
    <scope>NUCLEOTIDE SEQUENCE [LARGE SCALE GENOMIC DNA]</scope>
    <source>
        <strain evidence="3 4">NCTC11179</strain>
    </source>
</reference>
<evidence type="ECO:0000313" key="4">
    <source>
        <dbReference type="Proteomes" id="UP000255024"/>
    </source>
</evidence>
<proteinExistence type="predicted"/>
<dbReference type="AlphaFoldDB" id="A0A378RK60"/>
<feature type="chain" id="PRO_5016697247" evidence="2">
    <location>
        <begin position="19"/>
        <end position="177"/>
    </location>
</feature>
<feature type="signal peptide" evidence="2">
    <location>
        <begin position="1"/>
        <end position="18"/>
    </location>
</feature>
<evidence type="ECO:0000256" key="1">
    <source>
        <dbReference type="SAM" id="MobiDB-lite"/>
    </source>
</evidence>